<proteinExistence type="predicted"/>
<dbReference type="Gene3D" id="3.60.110.10">
    <property type="entry name" value="Carbon-nitrogen hydrolase"/>
    <property type="match status" value="1"/>
</dbReference>
<comment type="caution">
    <text evidence="1">The sequence shown here is derived from an EMBL/GenBank/DDBJ whole genome shotgun (WGS) entry which is preliminary data.</text>
</comment>
<dbReference type="InterPro" id="IPR036526">
    <property type="entry name" value="C-N_Hydrolase_sf"/>
</dbReference>
<reference evidence="1 2" key="1">
    <citation type="submission" date="2018-02" db="EMBL/GenBank/DDBJ databases">
        <title>Novel Leptospira species isolated from soil and water in Japan.</title>
        <authorList>
            <person name="Nakao R."/>
            <person name="Masuzawa T."/>
        </authorList>
    </citation>
    <scope>NUCLEOTIDE SEQUENCE [LARGE SCALE GENOMIC DNA]</scope>
    <source>
        <strain evidence="1 2">YH101</strain>
    </source>
</reference>
<name>A0A2P2E3M1_9LEPT</name>
<dbReference type="SUPFAM" id="SSF56317">
    <property type="entry name" value="Carbon-nitrogen hydrolase"/>
    <property type="match status" value="1"/>
</dbReference>
<dbReference type="Proteomes" id="UP000245133">
    <property type="component" value="Unassembled WGS sequence"/>
</dbReference>
<organism evidence="1 2">
    <name type="scientific">Leptospira ryugenii</name>
    <dbReference type="NCBI Taxonomy" id="1917863"/>
    <lineage>
        <taxon>Bacteria</taxon>
        <taxon>Pseudomonadati</taxon>
        <taxon>Spirochaetota</taxon>
        <taxon>Spirochaetia</taxon>
        <taxon>Leptospirales</taxon>
        <taxon>Leptospiraceae</taxon>
        <taxon>Leptospira</taxon>
    </lineage>
</organism>
<evidence type="ECO:0000313" key="2">
    <source>
        <dbReference type="Proteomes" id="UP000245133"/>
    </source>
</evidence>
<accession>A0A2P2E3M1</accession>
<dbReference type="OrthoDB" id="340001at2"/>
<sequence>MHNLYVPPRKILLFLLSLLVTGSLAHVLKKNEIPMPKVEFSIAKTETKPEEEKEIEFITAPWTDIKIRTNGVDRKYGNIVGMQVFLFAKDFAKQEWWALRLEELLKKGKDANIYDRKTIIILPENIGTGLVFLGEKDFVFEKETWQEAMDAFVKKHESELQSFLPDSKKPKATWEAAFRYRSEEMAKVYQETFSKLANTYKVPILAGSIILPSPKVVNGNLVVDPKGPLYNVSVPFSADGRVMAPLLKKTILTEEEKQILEPGEKNQDRTWIVPGWKVGVFMGSEVFSLPLYESLRGRPLDGLVAMSASLSPLDTKSLADLIPEDISSLSENQIWETQGLPKHIKLTRAVDLVHVFLHGDFFGTNPKGRTFNLRDFVNADNAESDQEPTILNLYF</sequence>
<dbReference type="EMBL" id="BFBB01000008">
    <property type="protein sequence ID" value="GBF51492.1"/>
    <property type="molecule type" value="Genomic_DNA"/>
</dbReference>
<dbReference type="AlphaFoldDB" id="A0A2P2E3M1"/>
<protein>
    <recommendedName>
        <fullName evidence="3">Hydrolase, carbon-nitrogen family</fullName>
    </recommendedName>
</protein>
<evidence type="ECO:0000313" key="1">
    <source>
        <dbReference type="EMBL" id="GBF51492.1"/>
    </source>
</evidence>
<gene>
    <name evidence="1" type="ORF">LPTSP4_30300</name>
</gene>
<keyword evidence="2" id="KW-1185">Reference proteome</keyword>
<evidence type="ECO:0008006" key="3">
    <source>
        <dbReference type="Google" id="ProtNLM"/>
    </source>
</evidence>